<accession>A0A5C5ZWW5</accession>
<organism evidence="2 3">
    <name type="scientific">Neorhodopirellula pilleata</name>
    <dbReference type="NCBI Taxonomy" id="2714738"/>
    <lineage>
        <taxon>Bacteria</taxon>
        <taxon>Pseudomonadati</taxon>
        <taxon>Planctomycetota</taxon>
        <taxon>Planctomycetia</taxon>
        <taxon>Pirellulales</taxon>
        <taxon>Pirellulaceae</taxon>
        <taxon>Neorhodopirellula</taxon>
    </lineage>
</organism>
<dbReference type="Proteomes" id="UP000316213">
    <property type="component" value="Unassembled WGS sequence"/>
</dbReference>
<evidence type="ECO:0000313" key="2">
    <source>
        <dbReference type="EMBL" id="TWT91467.1"/>
    </source>
</evidence>
<dbReference type="RefSeq" id="WP_146581343.1">
    <property type="nucleotide sequence ID" value="NZ_SJPM01000015.1"/>
</dbReference>
<protein>
    <submittedName>
        <fullName evidence="2">Uncharacterized protein</fullName>
    </submittedName>
</protein>
<keyword evidence="3" id="KW-1185">Reference proteome</keyword>
<dbReference type="EMBL" id="SJPM01000015">
    <property type="protein sequence ID" value="TWT91467.1"/>
    <property type="molecule type" value="Genomic_DNA"/>
</dbReference>
<comment type="caution">
    <text evidence="2">The sequence shown here is derived from an EMBL/GenBank/DDBJ whole genome shotgun (WGS) entry which is preliminary data.</text>
</comment>
<dbReference type="AlphaFoldDB" id="A0A5C5ZWW5"/>
<dbReference type="EMBL" id="SJPM01000015">
    <property type="protein sequence ID" value="TWT91418.1"/>
    <property type="molecule type" value="Genomic_DNA"/>
</dbReference>
<reference evidence="2 3" key="1">
    <citation type="submission" date="2019-02" db="EMBL/GenBank/DDBJ databases">
        <title>Deep-cultivation of Planctomycetes and their phenomic and genomic characterization uncovers novel biology.</title>
        <authorList>
            <person name="Wiegand S."/>
            <person name="Jogler M."/>
            <person name="Boedeker C."/>
            <person name="Pinto D."/>
            <person name="Vollmers J."/>
            <person name="Rivas-Marin E."/>
            <person name="Kohn T."/>
            <person name="Peeters S.H."/>
            <person name="Heuer A."/>
            <person name="Rast P."/>
            <person name="Oberbeckmann S."/>
            <person name="Bunk B."/>
            <person name="Jeske O."/>
            <person name="Meyerdierks A."/>
            <person name="Storesund J.E."/>
            <person name="Kallscheuer N."/>
            <person name="Luecker S."/>
            <person name="Lage O.M."/>
            <person name="Pohl T."/>
            <person name="Merkel B.J."/>
            <person name="Hornburger P."/>
            <person name="Mueller R.-W."/>
            <person name="Bruemmer F."/>
            <person name="Labrenz M."/>
            <person name="Spormann A.M."/>
            <person name="Op Den Camp H."/>
            <person name="Overmann J."/>
            <person name="Amann R."/>
            <person name="Jetten M.S.M."/>
            <person name="Mascher T."/>
            <person name="Medema M.H."/>
            <person name="Devos D.P."/>
            <person name="Kaster A.-K."/>
            <person name="Ovreas L."/>
            <person name="Rohde M."/>
            <person name="Galperin M.Y."/>
            <person name="Jogler C."/>
        </authorList>
    </citation>
    <scope>NUCLEOTIDE SEQUENCE [LARGE SCALE GENOMIC DNA]</scope>
    <source>
        <strain evidence="2 3">Pla100</strain>
    </source>
</reference>
<evidence type="ECO:0000313" key="3">
    <source>
        <dbReference type="Proteomes" id="UP000316213"/>
    </source>
</evidence>
<gene>
    <name evidence="1" type="ORF">Pla100_52680</name>
    <name evidence="2" type="ORF">Pla100_53170</name>
</gene>
<name>A0A5C5ZWW5_9BACT</name>
<sequence>MIERSRVVVSIASDPSKFDVKFAVETGIAVLLDKPIIAVVRPGTKIPEKLARVVDRFVEYNENNLDQTTEGIANALKELGVGQ</sequence>
<evidence type="ECO:0000313" key="1">
    <source>
        <dbReference type="EMBL" id="TWT91418.1"/>
    </source>
</evidence>
<dbReference type="Gene3D" id="3.40.50.450">
    <property type="match status" value="1"/>
</dbReference>
<dbReference type="OrthoDB" id="9895349at2"/>
<proteinExistence type="predicted"/>